<evidence type="ECO:0000313" key="2">
    <source>
        <dbReference type="Proteomes" id="UP000826775"/>
    </source>
</evidence>
<reference evidence="1 2" key="1">
    <citation type="submission" date="2021-07" db="EMBL/GenBank/DDBJ databases">
        <title>Novel Helicobacter sp. Isolated from a dog.</title>
        <authorList>
            <person name="Rimbara E."/>
            <person name="Suzuki M."/>
        </authorList>
    </citation>
    <scope>NUCLEOTIDE SEQUENCE [LARGE SCALE GENOMIC DNA]</scope>
    <source>
        <strain evidence="2">NHP19-003</strain>
    </source>
</reference>
<keyword evidence="2" id="KW-1185">Reference proteome</keyword>
<proteinExistence type="predicted"/>
<dbReference type="Proteomes" id="UP000826775">
    <property type="component" value="Chromosome"/>
</dbReference>
<dbReference type="EMBL" id="AP024814">
    <property type="protein sequence ID" value="BCZ18006.1"/>
    <property type="molecule type" value="Genomic_DNA"/>
</dbReference>
<organism evidence="1 2">
    <name type="scientific">Helicobacter gastrocanis</name>
    <dbReference type="NCBI Taxonomy" id="2849641"/>
    <lineage>
        <taxon>Bacteria</taxon>
        <taxon>Pseudomonadati</taxon>
        <taxon>Campylobacterota</taxon>
        <taxon>Epsilonproteobacteria</taxon>
        <taxon>Campylobacterales</taxon>
        <taxon>Helicobacteraceae</taxon>
        <taxon>Helicobacter</taxon>
    </lineage>
</organism>
<evidence type="ECO:0000313" key="1">
    <source>
        <dbReference type="EMBL" id="BCZ18006.1"/>
    </source>
</evidence>
<accession>A0ABM7SBH2</accession>
<gene>
    <name evidence="1" type="ORF">NHP190003_12880</name>
</gene>
<protein>
    <submittedName>
        <fullName evidence="1">Uncharacterized protein</fullName>
    </submittedName>
</protein>
<name>A0ABM7SBH2_9HELI</name>
<sequence length="44" mass="4842">MGVSELDNKVASKDLPCLITTRDIHDTLKAIDMGKTMGQEQAHE</sequence>